<keyword evidence="2" id="KW-1185">Reference proteome</keyword>
<protein>
    <submittedName>
        <fullName evidence="1">Tryptophan synthase subunit beta like protein</fullName>
    </submittedName>
</protein>
<gene>
    <name evidence="1" type="ORF">ACFOEK_07590</name>
</gene>
<dbReference type="EMBL" id="JBHRSZ010000004">
    <property type="protein sequence ID" value="MFC3150885.1"/>
    <property type="molecule type" value="Genomic_DNA"/>
</dbReference>
<proteinExistence type="predicted"/>
<evidence type="ECO:0000313" key="1">
    <source>
        <dbReference type="EMBL" id="MFC3150885.1"/>
    </source>
</evidence>
<organism evidence="1 2">
    <name type="scientific">Litoribrevibacter euphylliae</name>
    <dbReference type="NCBI Taxonomy" id="1834034"/>
    <lineage>
        <taxon>Bacteria</taxon>
        <taxon>Pseudomonadati</taxon>
        <taxon>Pseudomonadota</taxon>
        <taxon>Gammaproteobacteria</taxon>
        <taxon>Oceanospirillales</taxon>
        <taxon>Oceanospirillaceae</taxon>
        <taxon>Litoribrevibacter</taxon>
    </lineage>
</organism>
<sequence>MPYVKRNHEGNIIALTSVKDSDDDEYLPTTSPEVVAFLGMEPDQDEALRALRESDSELARVAEDIIQVLIEKQVILFTDLPDAVQQKLVSRQKLRSLLNQEGTSLLNEDDLL</sequence>
<name>A0ABV7HAL6_9GAMM</name>
<comment type="caution">
    <text evidence="1">The sequence shown here is derived from an EMBL/GenBank/DDBJ whole genome shotgun (WGS) entry which is preliminary data.</text>
</comment>
<reference evidence="2" key="1">
    <citation type="journal article" date="2019" name="Int. J. Syst. Evol. Microbiol.">
        <title>The Global Catalogue of Microorganisms (GCM) 10K type strain sequencing project: providing services to taxonomists for standard genome sequencing and annotation.</title>
        <authorList>
            <consortium name="The Broad Institute Genomics Platform"/>
            <consortium name="The Broad Institute Genome Sequencing Center for Infectious Disease"/>
            <person name="Wu L."/>
            <person name="Ma J."/>
        </authorList>
    </citation>
    <scope>NUCLEOTIDE SEQUENCE [LARGE SCALE GENOMIC DNA]</scope>
    <source>
        <strain evidence="2">KCTC 52438</strain>
    </source>
</reference>
<dbReference type="RefSeq" id="WP_386718625.1">
    <property type="nucleotide sequence ID" value="NZ_JBHRSZ010000004.1"/>
</dbReference>
<evidence type="ECO:0000313" key="2">
    <source>
        <dbReference type="Proteomes" id="UP001595476"/>
    </source>
</evidence>
<dbReference type="Proteomes" id="UP001595476">
    <property type="component" value="Unassembled WGS sequence"/>
</dbReference>
<accession>A0ABV7HAL6</accession>